<dbReference type="Proteomes" id="UP000768646">
    <property type="component" value="Unassembled WGS sequence"/>
</dbReference>
<evidence type="ECO:0000313" key="1">
    <source>
        <dbReference type="EMBL" id="KAG4304419.1"/>
    </source>
</evidence>
<protein>
    <submittedName>
        <fullName evidence="1">Uncharacterized protein</fullName>
    </submittedName>
</protein>
<keyword evidence="2" id="KW-1185">Reference proteome</keyword>
<comment type="caution">
    <text evidence="1">The sequence shown here is derived from an EMBL/GenBank/DDBJ whole genome shotgun (WGS) entry which is preliminary data.</text>
</comment>
<name>A0ACB7C9M6_9ASCO</name>
<gene>
    <name evidence="1" type="ORF">PORY_002129</name>
</gene>
<accession>A0ACB7C9M6</accession>
<evidence type="ECO:0000313" key="2">
    <source>
        <dbReference type="Proteomes" id="UP000768646"/>
    </source>
</evidence>
<sequence>MNKQKLIFNFYIKSWINCVLGNICLDKNSIYPHFLKKHFSTHSKSSFVTKYKKKGEKLPKEYIYGRAPVFASLCANNREKFYKLYVYGDCKKNDDILRMSRSMSIPIEFLKSKSLLNNYSCNRPHNGLVLEASPIRCFSISTHDELLSFHPHYYNNNLKISNNLYSESYINLWLFLDEITDPMNMGAILRNVCYFGLRGVILSAKNCAPLSPVVNKASSGACEFLKIFKTSNSLSFLRSLKTNNWKIVGAVSLSTKTINNLVIPYDKLYMYLPEFPTLLIMGSEGKGIRKLIMNECDLLVTIPSLQLSLSTIDSLNVSVASGILISELAKILKLRKKEFIKTGS</sequence>
<organism evidence="1 2">
    <name type="scientific">Pneumocystis oryctolagi</name>
    <dbReference type="NCBI Taxonomy" id="42067"/>
    <lineage>
        <taxon>Eukaryota</taxon>
        <taxon>Fungi</taxon>
        <taxon>Dikarya</taxon>
        <taxon>Ascomycota</taxon>
        <taxon>Taphrinomycotina</taxon>
        <taxon>Pneumocystomycetes</taxon>
        <taxon>Pneumocystaceae</taxon>
        <taxon>Pneumocystis</taxon>
    </lineage>
</organism>
<reference evidence="1 2" key="1">
    <citation type="journal article" date="2021" name="Commun. Biol.">
        <title>Genomic insights into the host specific adaptation of the Pneumocystis genus.</title>
        <authorList>
            <person name="Cisse O.H."/>
            <person name="Ma L."/>
            <person name="Dekker J.P."/>
            <person name="Khil P.P."/>
            <person name="Youn J.-H."/>
            <person name="Brenchley J.M."/>
            <person name="Blair R."/>
            <person name="Pahar B."/>
            <person name="Chabe M."/>
            <person name="Van Rompay K.K.A."/>
            <person name="Keesler R."/>
            <person name="Sukura A."/>
            <person name="Hirsch V."/>
            <person name="Kutty G."/>
            <person name="Liu Y."/>
            <person name="Peng L."/>
            <person name="Chen J."/>
            <person name="Song J."/>
            <person name="Weissenbacher-Lang C."/>
            <person name="Xu J."/>
            <person name="Upham N.S."/>
            <person name="Stajich J.E."/>
            <person name="Cuomo C.A."/>
            <person name="Cushion M.T."/>
            <person name="Kovacs J.A."/>
        </authorList>
    </citation>
    <scope>NUCLEOTIDE SEQUENCE [LARGE SCALE GENOMIC DNA]</scope>
    <source>
        <strain evidence="1 2">RABM</strain>
    </source>
</reference>
<proteinExistence type="predicted"/>
<dbReference type="EMBL" id="JABTEG010000008">
    <property type="protein sequence ID" value="KAG4304419.1"/>
    <property type="molecule type" value="Genomic_DNA"/>
</dbReference>